<dbReference type="Proteomes" id="UP000289738">
    <property type="component" value="Chromosome A05"/>
</dbReference>
<comment type="caution">
    <text evidence="2">The sequence shown here is derived from an EMBL/GenBank/DDBJ whole genome shotgun (WGS) entry which is preliminary data.</text>
</comment>
<keyword evidence="1" id="KW-0862">Zinc</keyword>
<comment type="function">
    <text evidence="1">Putative transcription activator involved in regulating light control of development.</text>
</comment>
<dbReference type="PANTHER" id="PTHR31669:SF292">
    <property type="entry name" value="OS02G0262500 PROTEIN"/>
    <property type="match status" value="1"/>
</dbReference>
<gene>
    <name evidence="2" type="ORF">Ahy_A05g022405</name>
</gene>
<dbReference type="PANTHER" id="PTHR31669">
    <property type="entry name" value="PROTEIN FAR1-RELATED SEQUENCE 10-RELATED"/>
    <property type="match status" value="1"/>
</dbReference>
<comment type="subcellular location">
    <subcellularLocation>
        <location evidence="1">Nucleus</location>
    </subcellularLocation>
</comment>
<proteinExistence type="inferred from homology"/>
<evidence type="ECO:0000256" key="1">
    <source>
        <dbReference type="RuleBase" id="RU367018"/>
    </source>
</evidence>
<name>A0A445D0P0_ARAHY</name>
<accession>A0A445D0P0</accession>
<dbReference type="GO" id="GO:0005634">
    <property type="term" value="C:nucleus"/>
    <property type="evidence" value="ECO:0007669"/>
    <property type="project" value="UniProtKB-SubCell"/>
</dbReference>
<comment type="similarity">
    <text evidence="1">Belongs to the FHY3/FAR1 family.</text>
</comment>
<dbReference type="EMBL" id="SDMP01000005">
    <property type="protein sequence ID" value="RYR56715.1"/>
    <property type="molecule type" value="Genomic_DNA"/>
</dbReference>
<keyword evidence="1" id="KW-0479">Metal-binding</keyword>
<keyword evidence="1" id="KW-0863">Zinc-finger</keyword>
<organism evidence="2 3">
    <name type="scientific">Arachis hypogaea</name>
    <name type="common">Peanut</name>
    <dbReference type="NCBI Taxonomy" id="3818"/>
    <lineage>
        <taxon>Eukaryota</taxon>
        <taxon>Viridiplantae</taxon>
        <taxon>Streptophyta</taxon>
        <taxon>Embryophyta</taxon>
        <taxon>Tracheophyta</taxon>
        <taxon>Spermatophyta</taxon>
        <taxon>Magnoliopsida</taxon>
        <taxon>eudicotyledons</taxon>
        <taxon>Gunneridae</taxon>
        <taxon>Pentapetalae</taxon>
        <taxon>rosids</taxon>
        <taxon>fabids</taxon>
        <taxon>Fabales</taxon>
        <taxon>Fabaceae</taxon>
        <taxon>Papilionoideae</taxon>
        <taxon>50 kb inversion clade</taxon>
        <taxon>dalbergioids sensu lato</taxon>
        <taxon>Dalbergieae</taxon>
        <taxon>Pterocarpus clade</taxon>
        <taxon>Arachis</taxon>
    </lineage>
</organism>
<protein>
    <recommendedName>
        <fullName evidence="1">Protein FAR1-RELATED SEQUENCE</fullName>
    </recommendedName>
</protein>
<evidence type="ECO:0000313" key="2">
    <source>
        <dbReference type="EMBL" id="RYR56715.1"/>
    </source>
</evidence>
<dbReference type="InterPro" id="IPR031052">
    <property type="entry name" value="FHY3/FAR1"/>
</dbReference>
<dbReference type="AlphaFoldDB" id="A0A445D0P0"/>
<evidence type="ECO:0000313" key="3">
    <source>
        <dbReference type="Proteomes" id="UP000289738"/>
    </source>
</evidence>
<reference evidence="2 3" key="1">
    <citation type="submission" date="2019-01" db="EMBL/GenBank/DDBJ databases">
        <title>Sequencing of cultivated peanut Arachis hypogaea provides insights into genome evolution and oil improvement.</title>
        <authorList>
            <person name="Chen X."/>
        </authorList>
    </citation>
    <scope>NUCLEOTIDE SEQUENCE [LARGE SCALE GENOMIC DNA]</scope>
    <source>
        <strain evidence="3">cv. Fuhuasheng</strain>
        <tissue evidence="2">Leaves</tissue>
    </source>
</reference>
<keyword evidence="1" id="KW-0539">Nucleus</keyword>
<dbReference type="GO" id="GO:0006355">
    <property type="term" value="P:regulation of DNA-templated transcription"/>
    <property type="evidence" value="ECO:0007669"/>
    <property type="project" value="UniProtKB-UniRule"/>
</dbReference>
<keyword evidence="3" id="KW-1185">Reference proteome</keyword>
<dbReference type="GO" id="GO:0008270">
    <property type="term" value="F:zinc ion binding"/>
    <property type="evidence" value="ECO:0007669"/>
    <property type="project" value="UniProtKB-UniRule"/>
</dbReference>
<sequence>MEEENVVSYFHGAAAMADKDLCVSNKEELVSDDPDVYLGDEPSLEVGEDANIEGSGDNVAFAFYNLYAKMNKFATKKRRLRQNTNEQVRQQQFVCFRQGFKEFAADKEAHEQFEARWERLVTELQLQNNRWVCDLYDWRKMWVIARIRGHFFGRFWTTSKYEGLHSTLGNFFHSHHNLKDFIEQFFHCVSEMRSQQTQSDMHSMVGHLVLQSPLHDLEVYCKITNEGDISLVSANAVTCMYIKGLVLIESLGIPCDHIAALLVHLDFMEIPMSFALERWSKNARSKGQQPSHEDDVDEDNYYTPNFGEEVDEVCICSYHSQPMEQEEHFSPDEEDFQMPLTNPYYSLYQ</sequence>